<name>A0A847RRH7_9BACT</name>
<proteinExistence type="predicted"/>
<reference evidence="2 3" key="1">
    <citation type="submission" date="2020-04" db="EMBL/GenBank/DDBJ databases">
        <authorList>
            <person name="Yin C."/>
        </authorList>
    </citation>
    <scope>NUCLEOTIDE SEQUENCE [LARGE SCALE GENOMIC DNA]</scope>
    <source>
        <strain evidence="2 3">Ae27</strain>
    </source>
</reference>
<dbReference type="RefSeq" id="WP_168871678.1">
    <property type="nucleotide sequence ID" value="NZ_JABAIA010000002.1"/>
</dbReference>
<organism evidence="2 3">
    <name type="scientific">Chitinophaga varians</name>
    <dbReference type="NCBI Taxonomy" id="2202339"/>
    <lineage>
        <taxon>Bacteria</taxon>
        <taxon>Pseudomonadati</taxon>
        <taxon>Bacteroidota</taxon>
        <taxon>Chitinophagia</taxon>
        <taxon>Chitinophagales</taxon>
        <taxon>Chitinophagaceae</taxon>
        <taxon>Chitinophaga</taxon>
    </lineage>
</organism>
<feature type="signal peptide" evidence="1">
    <location>
        <begin position="1"/>
        <end position="18"/>
    </location>
</feature>
<evidence type="ECO:0000256" key="1">
    <source>
        <dbReference type="SAM" id="SignalP"/>
    </source>
</evidence>
<comment type="caution">
    <text evidence="2">The sequence shown here is derived from an EMBL/GenBank/DDBJ whole genome shotgun (WGS) entry which is preliminary data.</text>
</comment>
<keyword evidence="3" id="KW-1185">Reference proteome</keyword>
<evidence type="ECO:0000313" key="3">
    <source>
        <dbReference type="Proteomes" id="UP000570474"/>
    </source>
</evidence>
<keyword evidence="1" id="KW-0732">Signal</keyword>
<dbReference type="EMBL" id="JABAIA010000002">
    <property type="protein sequence ID" value="NLR65683.1"/>
    <property type="molecule type" value="Genomic_DNA"/>
</dbReference>
<sequence>MKYLLSVLLFVSHITANAQQLPLSTVSDMARKLGQLEVLTPAGQEELLRFAGGQPLRLYQGLDKTQLPRQAIFVAEADFLDIIPGQTRIPMATLDSLAAIQQYPWSGHDNQFAEARFLAARFPSRHDLFGFLLHSADYCRSNYDSSDSLTVRLHGWFGPAMAPYMADSPLDLAVNDQTDTPAAQQERTAIYAPYLRWVNLFRQAGFLPETDSAINIYYQNGKNIYGSVSHTNALGELERYITYLDKYPYLKQQQLLCLDSLQQTGLISEATKQQIIARYRPYTLLSSTDILSDCKSAVPLCTATDIQPYDLVPVSHYGEIPVTSIRSFFEQATDKISKQLFPLTATDIRILKAAPNADGLYPYQEQLALSRSAKILSATLRLNGHLYKETIDEKEFESWIRPENLQFLNHYLEDQHDQRRFFFIQPNRFTRYEPLQPDTVFLALLNEAQAKLLQSPYLFDRIEGCYNGSPGDYDYAVYPYQYFDTRTRLNRQQIDSFVALCRQHQLFPQQDTALLQASIREQNPAGYQDALSFSPAWFSSVADLQSLSHRTQEALQRLHARRFVFSADRQPEQVNALRVINEALGKQGSAFRLYQLEGDGESYTDQRYILLKPAAAAALKAFAPGIFAGADSGR</sequence>
<protein>
    <submittedName>
        <fullName evidence="2">Uncharacterized protein</fullName>
    </submittedName>
</protein>
<evidence type="ECO:0000313" key="2">
    <source>
        <dbReference type="EMBL" id="NLR65683.1"/>
    </source>
</evidence>
<gene>
    <name evidence="2" type="ORF">HGH92_15320</name>
</gene>
<dbReference type="Proteomes" id="UP000570474">
    <property type="component" value="Unassembled WGS sequence"/>
</dbReference>
<feature type="chain" id="PRO_5032416677" evidence="1">
    <location>
        <begin position="19"/>
        <end position="634"/>
    </location>
</feature>
<dbReference type="AlphaFoldDB" id="A0A847RRH7"/>
<accession>A0A847RRH7</accession>